<feature type="transmembrane region" description="Helical" evidence="1">
    <location>
        <begin position="209"/>
        <end position="228"/>
    </location>
</feature>
<comment type="caution">
    <text evidence="2">The sequence shown here is derived from an EMBL/GenBank/DDBJ whole genome shotgun (WGS) entry which is preliminary data.</text>
</comment>
<accession>A0A7K1SU09</accession>
<evidence type="ECO:0000313" key="2">
    <source>
        <dbReference type="EMBL" id="MVN20748.1"/>
    </source>
</evidence>
<dbReference type="AlphaFoldDB" id="A0A7K1SU09"/>
<dbReference type="Proteomes" id="UP000462014">
    <property type="component" value="Unassembled WGS sequence"/>
</dbReference>
<sequence>MNIVTKMGCIFYAIATATIAVQQMFYADFCPIFFPPWPNPIPGYALFAYLFSLTLMAACFFIIRDKNAYVPSLLLGGLLLLMLFLGQVPWEYLVFPHKKTHLGVWGLPLKELAWAGGAFCIAGAVAPKGNSGCTKFLTVRFLEKLVPFGPLFFSTTMILFGVCHILYTQGIADMVPAWIPWHFFWTYFSAVALIAAGVSIIIRVWIRISSLLLGIMIFLWFVLLHIPGALKYPFADKGNLVFSAFSALAFSGIALVIAGANSDKKIVY</sequence>
<keyword evidence="3" id="KW-1185">Reference proteome</keyword>
<evidence type="ECO:0000313" key="3">
    <source>
        <dbReference type="Proteomes" id="UP000462014"/>
    </source>
</evidence>
<feature type="transmembrane region" description="Helical" evidence="1">
    <location>
        <begin position="179"/>
        <end position="202"/>
    </location>
</feature>
<feature type="transmembrane region" description="Helical" evidence="1">
    <location>
        <begin position="145"/>
        <end position="167"/>
    </location>
</feature>
<feature type="transmembrane region" description="Helical" evidence="1">
    <location>
        <begin position="70"/>
        <end position="90"/>
    </location>
</feature>
<feature type="transmembrane region" description="Helical" evidence="1">
    <location>
        <begin position="102"/>
        <end position="125"/>
    </location>
</feature>
<proteinExistence type="predicted"/>
<reference evidence="2 3" key="1">
    <citation type="submission" date="2019-12" db="EMBL/GenBank/DDBJ databases">
        <title>Mucilaginibacter sp. HMF7410 genome sequencing and assembly.</title>
        <authorList>
            <person name="Kang H."/>
            <person name="Cha I."/>
            <person name="Kim H."/>
            <person name="Joh K."/>
        </authorList>
    </citation>
    <scope>NUCLEOTIDE SEQUENCE [LARGE SCALE GENOMIC DNA]</scope>
    <source>
        <strain evidence="2 3">HMF7410</strain>
    </source>
</reference>
<dbReference type="EMBL" id="WPIK01000003">
    <property type="protein sequence ID" value="MVN20748.1"/>
    <property type="molecule type" value="Genomic_DNA"/>
</dbReference>
<keyword evidence="1" id="KW-0812">Transmembrane</keyword>
<evidence type="ECO:0008006" key="4">
    <source>
        <dbReference type="Google" id="ProtNLM"/>
    </source>
</evidence>
<keyword evidence="1" id="KW-0472">Membrane</keyword>
<protein>
    <recommendedName>
        <fullName evidence="4">DoxX family protein</fullName>
    </recommendedName>
</protein>
<dbReference type="RefSeq" id="WP_157564509.1">
    <property type="nucleotide sequence ID" value="NZ_WPIK01000003.1"/>
</dbReference>
<name>A0A7K1SU09_9SPHI</name>
<organism evidence="2 3">
    <name type="scientific">Mucilaginibacter arboris</name>
    <dbReference type="NCBI Taxonomy" id="2682090"/>
    <lineage>
        <taxon>Bacteria</taxon>
        <taxon>Pseudomonadati</taxon>
        <taxon>Bacteroidota</taxon>
        <taxon>Sphingobacteriia</taxon>
        <taxon>Sphingobacteriales</taxon>
        <taxon>Sphingobacteriaceae</taxon>
        <taxon>Mucilaginibacter</taxon>
    </lineage>
</organism>
<feature type="transmembrane region" description="Helical" evidence="1">
    <location>
        <begin position="43"/>
        <end position="63"/>
    </location>
</feature>
<gene>
    <name evidence="2" type="ORF">GO621_04280</name>
</gene>
<keyword evidence="1" id="KW-1133">Transmembrane helix</keyword>
<feature type="transmembrane region" description="Helical" evidence="1">
    <location>
        <begin position="240"/>
        <end position="260"/>
    </location>
</feature>
<evidence type="ECO:0000256" key="1">
    <source>
        <dbReference type="SAM" id="Phobius"/>
    </source>
</evidence>